<evidence type="ECO:0000313" key="7">
    <source>
        <dbReference type="Proteomes" id="UP000325577"/>
    </source>
</evidence>
<keyword evidence="5" id="KW-0503">Monooxygenase</keyword>
<evidence type="ECO:0000256" key="2">
    <source>
        <dbReference type="ARBA" id="ARBA00022723"/>
    </source>
</evidence>
<dbReference type="GO" id="GO:0046872">
    <property type="term" value="F:metal ion binding"/>
    <property type="evidence" value="ECO:0007669"/>
    <property type="project" value="UniProtKB-KW"/>
</dbReference>
<evidence type="ECO:0000256" key="3">
    <source>
        <dbReference type="ARBA" id="ARBA00023002"/>
    </source>
</evidence>
<sequence>MFVIPRMEWLDLQGHVRSMKRNAEESEFFVGRWLEEHFQSKEKGEKKKEECDFMDVMISLFAKDDSYLSWLRYLICHLDMGTLLTTEP</sequence>
<dbReference type="OrthoDB" id="1936837at2759"/>
<dbReference type="Proteomes" id="UP000325577">
    <property type="component" value="Linkage Group LG0"/>
</dbReference>
<keyword evidence="4" id="KW-0408">Iron</keyword>
<dbReference type="EMBL" id="CM018031">
    <property type="protein sequence ID" value="KAA8550580.1"/>
    <property type="molecule type" value="Genomic_DNA"/>
</dbReference>
<dbReference type="AlphaFoldDB" id="A0A5J5C969"/>
<evidence type="ECO:0000313" key="6">
    <source>
        <dbReference type="EMBL" id="KAA8550580.1"/>
    </source>
</evidence>
<reference evidence="6 7" key="1">
    <citation type="submission" date="2019-09" db="EMBL/GenBank/DDBJ databases">
        <title>A chromosome-level genome assembly of the Chinese tupelo Nyssa sinensis.</title>
        <authorList>
            <person name="Yang X."/>
            <person name="Kang M."/>
            <person name="Yang Y."/>
            <person name="Xiong H."/>
            <person name="Wang M."/>
            <person name="Zhang Z."/>
            <person name="Wang Z."/>
            <person name="Wu H."/>
            <person name="Ma T."/>
            <person name="Liu J."/>
            <person name="Xi Z."/>
        </authorList>
    </citation>
    <scope>NUCLEOTIDE SEQUENCE [LARGE SCALE GENOMIC DNA]</scope>
    <source>
        <strain evidence="6">J267</strain>
        <tissue evidence="6">Leaf</tissue>
    </source>
</reference>
<name>A0A5J5C969_9ASTE</name>
<accession>A0A5J5C969</accession>
<evidence type="ECO:0000256" key="5">
    <source>
        <dbReference type="ARBA" id="ARBA00023033"/>
    </source>
</evidence>
<dbReference type="PANTHER" id="PTHR47947:SF25">
    <property type="entry name" value="DIMETHYLNONATRIENE SYNTHASE"/>
    <property type="match status" value="1"/>
</dbReference>
<evidence type="ECO:0000256" key="4">
    <source>
        <dbReference type="ARBA" id="ARBA00023004"/>
    </source>
</evidence>
<keyword evidence="1" id="KW-0349">Heme</keyword>
<gene>
    <name evidence="6" type="ORF">F0562_002264</name>
</gene>
<proteinExistence type="predicted"/>
<dbReference type="PANTHER" id="PTHR47947">
    <property type="entry name" value="CYTOCHROME P450 82C3-RELATED"/>
    <property type="match status" value="1"/>
</dbReference>
<protein>
    <submittedName>
        <fullName evidence="6">Uncharacterized protein</fullName>
    </submittedName>
</protein>
<dbReference type="GO" id="GO:0004497">
    <property type="term" value="F:monooxygenase activity"/>
    <property type="evidence" value="ECO:0007669"/>
    <property type="project" value="UniProtKB-KW"/>
</dbReference>
<organism evidence="6 7">
    <name type="scientific">Nyssa sinensis</name>
    <dbReference type="NCBI Taxonomy" id="561372"/>
    <lineage>
        <taxon>Eukaryota</taxon>
        <taxon>Viridiplantae</taxon>
        <taxon>Streptophyta</taxon>
        <taxon>Embryophyta</taxon>
        <taxon>Tracheophyta</taxon>
        <taxon>Spermatophyta</taxon>
        <taxon>Magnoliopsida</taxon>
        <taxon>eudicotyledons</taxon>
        <taxon>Gunneridae</taxon>
        <taxon>Pentapetalae</taxon>
        <taxon>asterids</taxon>
        <taxon>Cornales</taxon>
        <taxon>Nyssaceae</taxon>
        <taxon>Nyssa</taxon>
    </lineage>
</organism>
<evidence type="ECO:0000256" key="1">
    <source>
        <dbReference type="ARBA" id="ARBA00022617"/>
    </source>
</evidence>
<keyword evidence="7" id="KW-1185">Reference proteome</keyword>
<dbReference type="InterPro" id="IPR050651">
    <property type="entry name" value="Plant_Cytochrome_P450_Monoox"/>
</dbReference>
<keyword evidence="3" id="KW-0560">Oxidoreductase</keyword>
<keyword evidence="2" id="KW-0479">Metal-binding</keyword>
<dbReference type="GO" id="GO:0046246">
    <property type="term" value="P:terpene biosynthetic process"/>
    <property type="evidence" value="ECO:0007669"/>
    <property type="project" value="TreeGrafter"/>
</dbReference>